<feature type="domain" description="Rhodanese" evidence="2">
    <location>
        <begin position="203"/>
        <end position="304"/>
    </location>
</feature>
<dbReference type="FunFam" id="3.40.50.1820:FF:000073">
    <property type="entry name" value="esterase OVCA2 isoform X6"/>
    <property type="match status" value="1"/>
</dbReference>
<protein>
    <recommendedName>
        <fullName evidence="2">Rhodanese domain-containing protein</fullName>
    </recommendedName>
</protein>
<dbReference type="SMART" id="SM00450">
    <property type="entry name" value="RHOD"/>
    <property type="match status" value="1"/>
</dbReference>
<dbReference type="Gene3D" id="3.40.50.1820">
    <property type="entry name" value="alpha/beta hydrolase"/>
    <property type="match status" value="1"/>
</dbReference>
<dbReference type="Pfam" id="PF00581">
    <property type="entry name" value="Rhodanese"/>
    <property type="match status" value="1"/>
</dbReference>
<evidence type="ECO:0000313" key="3">
    <source>
        <dbReference type="EMBL" id="KAI5068241.1"/>
    </source>
</evidence>
<name>A0A9D4UHY7_ADICA</name>
<organism evidence="3 4">
    <name type="scientific">Adiantum capillus-veneris</name>
    <name type="common">Maidenhair fern</name>
    <dbReference type="NCBI Taxonomy" id="13818"/>
    <lineage>
        <taxon>Eukaryota</taxon>
        <taxon>Viridiplantae</taxon>
        <taxon>Streptophyta</taxon>
        <taxon>Embryophyta</taxon>
        <taxon>Tracheophyta</taxon>
        <taxon>Polypodiopsida</taxon>
        <taxon>Polypodiidae</taxon>
        <taxon>Polypodiales</taxon>
        <taxon>Pteridineae</taxon>
        <taxon>Pteridaceae</taxon>
        <taxon>Vittarioideae</taxon>
        <taxon>Adiantum</taxon>
    </lineage>
</organism>
<accession>A0A9D4UHY7</accession>
<dbReference type="Gene3D" id="3.40.250.10">
    <property type="entry name" value="Rhodanese-like domain"/>
    <property type="match status" value="1"/>
</dbReference>
<dbReference type="InterPro" id="IPR022111">
    <property type="entry name" value="Rhodanese_C"/>
</dbReference>
<dbReference type="InterPro" id="IPR040503">
    <property type="entry name" value="TRHO_N"/>
</dbReference>
<dbReference type="Pfam" id="PF03959">
    <property type="entry name" value="FSH1"/>
    <property type="match status" value="1"/>
</dbReference>
<dbReference type="PANTHER" id="PTHR43268">
    <property type="entry name" value="THIOSULFATE SULFURTRANSFERASE/RHODANESE-LIKE DOMAIN-CONTAINING PROTEIN 2"/>
    <property type="match status" value="1"/>
</dbReference>
<proteinExistence type="predicted"/>
<dbReference type="PANTHER" id="PTHR43268:SF6">
    <property type="entry name" value="THIOSULFATE SULFURTRANSFERASE_RHODANESE-LIKE DOMAIN-CONTAINING PROTEIN 2"/>
    <property type="match status" value="1"/>
</dbReference>
<dbReference type="Gene3D" id="3.30.70.100">
    <property type="match status" value="1"/>
</dbReference>
<dbReference type="InterPro" id="IPR029058">
    <property type="entry name" value="AB_hydrolase_fold"/>
</dbReference>
<gene>
    <name evidence="3" type="ORF">GOP47_0016586</name>
</gene>
<dbReference type="SUPFAM" id="SSF52821">
    <property type="entry name" value="Rhodanese/Cell cycle control phosphatase"/>
    <property type="match status" value="1"/>
</dbReference>
<dbReference type="SUPFAM" id="SSF53474">
    <property type="entry name" value="alpha/beta-Hydrolases"/>
    <property type="match status" value="1"/>
</dbReference>
<dbReference type="InterPro" id="IPR020936">
    <property type="entry name" value="TrhO"/>
</dbReference>
<evidence type="ECO:0000259" key="2">
    <source>
        <dbReference type="PROSITE" id="PS50206"/>
    </source>
</evidence>
<dbReference type="InterPro" id="IPR001763">
    <property type="entry name" value="Rhodanese-like_dom"/>
</dbReference>
<dbReference type="Proteomes" id="UP000886520">
    <property type="component" value="Chromosome 16"/>
</dbReference>
<dbReference type="OrthoDB" id="25002at2759"/>
<dbReference type="PROSITE" id="PS50206">
    <property type="entry name" value="RHODANESE_3"/>
    <property type="match status" value="1"/>
</dbReference>
<sequence length="684" mass="75622">MEHVEDEVKGEEEGVLLYYKFVSIPNPETLALWFNSFCSALALVGRIRVAPDGVNVTIGGTLTALHKHINAVKLHPWLGNCDFKLASAHSTEISRSAVAPEVGFSTLAVRVVKELVTFGVHSAESPSFSDAGTHLSALEFHRKILEGEDVFSFKRKATHSKEQTTSAASLAKDLNMGDTTFGSYQSNGNLSQDYADNKHDFEGNKELVILDVRNIYETRIGKFVPPEGVDFLDPQIRQYSDLPQWIDSNTERLQNKNILMYCTGGVRCEMASAYLKKKGEGFQNVFQLSGGIQRYLEAFPDGGFFKGKNFVFDHRVAVPSSCPEVLGTCLHCGVFFDDYSSRIRCSCCRMLVLVCKDCQAQTKVQMCELCKVSRLPDNDDGNSLSVTLNKHSSSVAGQQERSAFEEGGSASYEASDRIINGGPSARRKLRILCLHGFRQSASSLKGRLAALTKKLKGMAEFVFVDAPHVVPLIFTKTETRSHEQKTSELRVPHKKFAWLVSPEMTWTPVDLQVSPAGLESDVSLNFKNQMGFDKDQYKRQTMGWPATLSKLEEVFSEFGHFDGVLGFSQGAAVAASLCLLSKSGLKANSSIKFQFVILCSGFILHAKETQDLISSVSLPLNCPSLHIFADSAGHDRQIVNDDSVRLKDLFNAEKSVVLTHGLGHIVPSQKERVEKVKNFLSQFI</sequence>
<evidence type="ECO:0000313" key="4">
    <source>
        <dbReference type="Proteomes" id="UP000886520"/>
    </source>
</evidence>
<comment type="caution">
    <text evidence="3">The sequence shown here is derived from an EMBL/GenBank/DDBJ whole genome shotgun (WGS) entry which is preliminary data.</text>
</comment>
<dbReference type="Pfam" id="PF17773">
    <property type="entry name" value="UPF0176_N"/>
    <property type="match status" value="1"/>
</dbReference>
<dbReference type="AlphaFoldDB" id="A0A9D4UHY7"/>
<feature type="compositionally biased region" description="Polar residues" evidence="1">
    <location>
        <begin position="390"/>
        <end position="401"/>
    </location>
</feature>
<feature type="region of interest" description="Disordered" evidence="1">
    <location>
        <begin position="390"/>
        <end position="409"/>
    </location>
</feature>
<dbReference type="EMBL" id="JABFUD020000016">
    <property type="protein sequence ID" value="KAI5068241.1"/>
    <property type="molecule type" value="Genomic_DNA"/>
</dbReference>
<keyword evidence="4" id="KW-1185">Reference proteome</keyword>
<dbReference type="Pfam" id="PF12368">
    <property type="entry name" value="Rhodanese_C"/>
    <property type="match status" value="1"/>
</dbReference>
<reference evidence="3" key="1">
    <citation type="submission" date="2021-01" db="EMBL/GenBank/DDBJ databases">
        <title>Adiantum capillus-veneris genome.</title>
        <authorList>
            <person name="Fang Y."/>
            <person name="Liao Q."/>
        </authorList>
    </citation>
    <scope>NUCLEOTIDE SEQUENCE</scope>
    <source>
        <strain evidence="3">H3</strain>
        <tissue evidence="3">Leaf</tissue>
    </source>
</reference>
<dbReference type="InterPro" id="IPR036873">
    <property type="entry name" value="Rhodanese-like_dom_sf"/>
</dbReference>
<evidence type="ECO:0000256" key="1">
    <source>
        <dbReference type="SAM" id="MobiDB-lite"/>
    </source>
</evidence>
<dbReference type="InterPro" id="IPR005645">
    <property type="entry name" value="FSH-like_dom"/>
</dbReference>